<accession>A0ABT1VAG3</accession>
<feature type="domain" description="Major facilitator superfamily (MFS) profile" evidence="8">
    <location>
        <begin position="23"/>
        <end position="183"/>
    </location>
</feature>
<evidence type="ECO:0000256" key="1">
    <source>
        <dbReference type="ARBA" id="ARBA00004651"/>
    </source>
</evidence>
<evidence type="ECO:0000313" key="9">
    <source>
        <dbReference type="EMBL" id="MCQ8193755.1"/>
    </source>
</evidence>
<sequence length="183" mass="18829">MRQGTAPDAAPSGPPDAPSATRLASAQMIGTTIEWYDFFIYGTASALVFNHVFFPELPTLVGTFLSLATFAAGFLARPLGAILFGYFGDRAGRKRTLVVTLLLMGGATVAVGLLPSYATVGAAAPILLLLLLLRIVQGMAVGGEWGGAALIGIEHAEPRRKTLFGAFAQLGSPLGLIPAASGG</sequence>
<dbReference type="PROSITE" id="PS00217">
    <property type="entry name" value="SUGAR_TRANSPORT_2"/>
    <property type="match status" value="1"/>
</dbReference>
<dbReference type="InterPro" id="IPR020846">
    <property type="entry name" value="MFS_dom"/>
</dbReference>
<feature type="transmembrane region" description="Helical" evidence="7">
    <location>
        <begin position="35"/>
        <end position="54"/>
    </location>
</feature>
<reference evidence="9 10" key="1">
    <citation type="submission" date="2022-07" db="EMBL/GenBank/DDBJ databases">
        <authorList>
            <person name="Phongsopitanun W."/>
            <person name="Tanasupawat S."/>
        </authorList>
    </citation>
    <scope>NUCLEOTIDE SEQUENCE [LARGE SCALE GENOMIC DNA]</scope>
    <source>
        <strain evidence="9 10">RCU-064</strain>
    </source>
</reference>
<dbReference type="PANTHER" id="PTHR43045:SF1">
    <property type="entry name" value="SHIKIMATE TRANSPORTER"/>
    <property type="match status" value="1"/>
</dbReference>
<protein>
    <submittedName>
        <fullName evidence="9">MFS transporter</fullName>
    </submittedName>
</protein>
<proteinExistence type="predicted"/>
<comment type="subcellular location">
    <subcellularLocation>
        <location evidence="1">Cell membrane</location>
        <topology evidence="1">Multi-pass membrane protein</topology>
    </subcellularLocation>
</comment>
<evidence type="ECO:0000256" key="2">
    <source>
        <dbReference type="ARBA" id="ARBA00022448"/>
    </source>
</evidence>
<evidence type="ECO:0000256" key="6">
    <source>
        <dbReference type="ARBA" id="ARBA00023136"/>
    </source>
</evidence>
<gene>
    <name evidence="9" type="ORF">NP777_36980</name>
</gene>
<organism evidence="9 10">
    <name type="scientific">Streptomyces rugosispiralis</name>
    <dbReference type="NCBI Taxonomy" id="2967341"/>
    <lineage>
        <taxon>Bacteria</taxon>
        <taxon>Bacillati</taxon>
        <taxon>Actinomycetota</taxon>
        <taxon>Actinomycetes</taxon>
        <taxon>Kitasatosporales</taxon>
        <taxon>Streptomycetaceae</taxon>
        <taxon>Streptomyces</taxon>
    </lineage>
</organism>
<keyword evidence="10" id="KW-1185">Reference proteome</keyword>
<dbReference type="Proteomes" id="UP001204746">
    <property type="component" value="Unassembled WGS sequence"/>
</dbReference>
<feature type="transmembrane region" description="Helical" evidence="7">
    <location>
        <begin position="96"/>
        <end position="114"/>
    </location>
</feature>
<keyword evidence="5 7" id="KW-1133">Transmembrane helix</keyword>
<evidence type="ECO:0000313" key="10">
    <source>
        <dbReference type="Proteomes" id="UP001204746"/>
    </source>
</evidence>
<keyword evidence="2" id="KW-0813">Transport</keyword>
<evidence type="ECO:0000256" key="5">
    <source>
        <dbReference type="ARBA" id="ARBA00022989"/>
    </source>
</evidence>
<comment type="caution">
    <text evidence="9">The sequence shown here is derived from an EMBL/GenBank/DDBJ whole genome shotgun (WGS) entry which is preliminary data.</text>
</comment>
<name>A0ABT1VAG3_9ACTN</name>
<dbReference type="InterPro" id="IPR005828">
    <property type="entry name" value="MFS_sugar_transport-like"/>
</dbReference>
<dbReference type="PANTHER" id="PTHR43045">
    <property type="entry name" value="SHIKIMATE TRANSPORTER"/>
    <property type="match status" value="1"/>
</dbReference>
<evidence type="ECO:0000256" key="7">
    <source>
        <dbReference type="SAM" id="Phobius"/>
    </source>
</evidence>
<evidence type="ECO:0000259" key="8">
    <source>
        <dbReference type="PROSITE" id="PS50850"/>
    </source>
</evidence>
<keyword evidence="6 7" id="KW-0472">Membrane</keyword>
<dbReference type="PROSITE" id="PS50850">
    <property type="entry name" value="MFS"/>
    <property type="match status" value="1"/>
</dbReference>
<dbReference type="Pfam" id="PF00083">
    <property type="entry name" value="Sugar_tr"/>
    <property type="match status" value="1"/>
</dbReference>
<evidence type="ECO:0000256" key="3">
    <source>
        <dbReference type="ARBA" id="ARBA00022475"/>
    </source>
</evidence>
<keyword evidence="3" id="KW-1003">Cell membrane</keyword>
<evidence type="ECO:0000256" key="4">
    <source>
        <dbReference type="ARBA" id="ARBA00022692"/>
    </source>
</evidence>
<dbReference type="Gene3D" id="1.20.1250.20">
    <property type="entry name" value="MFS general substrate transporter like domains"/>
    <property type="match status" value="1"/>
</dbReference>
<dbReference type="InterPro" id="IPR036259">
    <property type="entry name" value="MFS_trans_sf"/>
</dbReference>
<dbReference type="RefSeq" id="WP_256654560.1">
    <property type="nucleotide sequence ID" value="NZ_JANIAA010000038.1"/>
</dbReference>
<dbReference type="EMBL" id="JANIAA010000038">
    <property type="protein sequence ID" value="MCQ8193755.1"/>
    <property type="molecule type" value="Genomic_DNA"/>
</dbReference>
<keyword evidence="4 7" id="KW-0812">Transmembrane</keyword>
<dbReference type="InterPro" id="IPR005829">
    <property type="entry name" value="Sugar_transporter_CS"/>
</dbReference>
<dbReference type="SUPFAM" id="SSF103473">
    <property type="entry name" value="MFS general substrate transporter"/>
    <property type="match status" value="1"/>
</dbReference>
<feature type="transmembrane region" description="Helical" evidence="7">
    <location>
        <begin position="60"/>
        <end position="84"/>
    </location>
</feature>